<comment type="caution">
    <text evidence="1">The sequence shown here is derived from an EMBL/GenBank/DDBJ whole genome shotgun (WGS) entry which is preliminary data.</text>
</comment>
<evidence type="ECO:0000313" key="2">
    <source>
        <dbReference type="Proteomes" id="UP000179270"/>
    </source>
</evidence>
<evidence type="ECO:0008006" key="3">
    <source>
        <dbReference type="Google" id="ProtNLM"/>
    </source>
</evidence>
<dbReference type="InterPro" id="IPR035093">
    <property type="entry name" value="RelE/ParE_toxin_dom_sf"/>
</dbReference>
<name>A0A1F7IA68_9BACT</name>
<dbReference type="Proteomes" id="UP000179270">
    <property type="component" value="Unassembled WGS sequence"/>
</dbReference>
<sequence length="91" mass="11126">MSKIVIDYSPKFIRERKKFVKKNRERFETYGKTVKLFIQNPYHPGLNLEKLEKSLYWSIRLNESDRIFFIWTSSISVLFVDIGEHDKYKKY</sequence>
<organism evidence="1 2">
    <name type="scientific">Candidatus Roizmanbacteria bacterium RIFCSPLOWO2_01_FULL_35_13</name>
    <dbReference type="NCBI Taxonomy" id="1802055"/>
    <lineage>
        <taxon>Bacteria</taxon>
        <taxon>Candidatus Roizmaniibacteriota</taxon>
    </lineage>
</organism>
<protein>
    <recommendedName>
        <fullName evidence="3">Toxin YoeB</fullName>
    </recommendedName>
</protein>
<gene>
    <name evidence="1" type="ORF">A3A74_07090</name>
</gene>
<dbReference type="Gene3D" id="3.30.2310.20">
    <property type="entry name" value="RelE-like"/>
    <property type="match status" value="1"/>
</dbReference>
<evidence type="ECO:0000313" key="1">
    <source>
        <dbReference type="EMBL" id="OGK40243.1"/>
    </source>
</evidence>
<dbReference type="SUPFAM" id="SSF143011">
    <property type="entry name" value="RelE-like"/>
    <property type="match status" value="1"/>
</dbReference>
<dbReference type="STRING" id="1802055.A3A74_07090"/>
<accession>A0A1F7IA68</accession>
<reference evidence="1 2" key="1">
    <citation type="journal article" date="2016" name="Nat. Commun.">
        <title>Thousands of microbial genomes shed light on interconnected biogeochemical processes in an aquifer system.</title>
        <authorList>
            <person name="Anantharaman K."/>
            <person name="Brown C.T."/>
            <person name="Hug L.A."/>
            <person name="Sharon I."/>
            <person name="Castelle C.J."/>
            <person name="Probst A.J."/>
            <person name="Thomas B.C."/>
            <person name="Singh A."/>
            <person name="Wilkins M.J."/>
            <person name="Karaoz U."/>
            <person name="Brodie E.L."/>
            <person name="Williams K.H."/>
            <person name="Hubbard S.S."/>
            <person name="Banfield J.F."/>
        </authorList>
    </citation>
    <scope>NUCLEOTIDE SEQUENCE [LARGE SCALE GENOMIC DNA]</scope>
</reference>
<proteinExistence type="predicted"/>
<dbReference type="AlphaFoldDB" id="A0A1F7IA68"/>
<dbReference type="EMBL" id="MGAF01000034">
    <property type="protein sequence ID" value="OGK40243.1"/>
    <property type="molecule type" value="Genomic_DNA"/>
</dbReference>